<feature type="compositionally biased region" description="Low complexity" evidence="3">
    <location>
        <begin position="356"/>
        <end position="368"/>
    </location>
</feature>
<protein>
    <submittedName>
        <fullName evidence="5">Replicative DNA helicase</fullName>
    </submittedName>
</protein>
<dbReference type="SUPFAM" id="SSF48024">
    <property type="entry name" value="N-terminal domain of DnaB helicase"/>
    <property type="match status" value="2"/>
</dbReference>
<evidence type="ECO:0000256" key="3">
    <source>
        <dbReference type="SAM" id="MobiDB-lite"/>
    </source>
</evidence>
<dbReference type="GO" id="GO:0005524">
    <property type="term" value="F:ATP binding"/>
    <property type="evidence" value="ECO:0007669"/>
    <property type="project" value="InterPro"/>
</dbReference>
<evidence type="ECO:0000313" key="6">
    <source>
        <dbReference type="EMBL" id="MBP2059573.1"/>
    </source>
</evidence>
<keyword evidence="2" id="KW-0238">DNA-binding</keyword>
<keyword evidence="5" id="KW-0067">ATP-binding</keyword>
<keyword evidence="7" id="KW-1185">Reference proteome</keyword>
<dbReference type="AlphaFoldDB" id="A0A061A3D6"/>
<evidence type="ECO:0000259" key="4">
    <source>
        <dbReference type="Pfam" id="PF00772"/>
    </source>
</evidence>
<evidence type="ECO:0000313" key="5">
    <source>
        <dbReference type="EMBL" id="CDR10533.1"/>
    </source>
</evidence>
<sequence length="394" mass="42400">MTPLLQAEQAVLGAVLLEPRQLGRLSGWLRPEHFYRPAHSALYAAMLTLRDGGHPATKAPPDGSAPLVWLNDIHREASTGTRGITTAFVHSLVAACPRSAHAPVYGRMVLEGAIHRSVTQHAIRLHQAARADALRGSGVAETVHHARVLNDVLGDLARRWGTEPRPAQPRMAPGGVAAQVPGQVEERVLADEEFLLGALIAHPDQLSQIVGWLRPEDFADSGHRQVYRALGALQHRGEPVDALTVLWECQRRGALADGSLDAERVRRICEIPVAGSVGYFGEQVLDSSLLRTAATSARHVRDLADDETRAPGQLISHALHALTPLDEVRHRRAAADTGREPEEATTTPLGVPPPARAAAARARSPAPHAENKAPSSMATPAPTVRVHRSRRSSP</sequence>
<keyword evidence="5" id="KW-0378">Hydrolase</keyword>
<dbReference type="Gene3D" id="1.10.860.10">
    <property type="entry name" value="DNAb Helicase, Chain A"/>
    <property type="match status" value="2"/>
</dbReference>
<dbReference type="EMBL" id="JAGGLR010000001">
    <property type="protein sequence ID" value="MBP2059573.1"/>
    <property type="molecule type" value="Genomic_DNA"/>
</dbReference>
<dbReference type="PANTHER" id="PTHR30153">
    <property type="entry name" value="REPLICATIVE DNA HELICASE DNAB"/>
    <property type="match status" value="1"/>
</dbReference>
<dbReference type="GO" id="GO:0005829">
    <property type="term" value="C:cytosol"/>
    <property type="evidence" value="ECO:0007669"/>
    <property type="project" value="TreeGrafter"/>
</dbReference>
<feature type="domain" description="DNA helicase DnaB-like N-terminal" evidence="4">
    <location>
        <begin position="5"/>
        <end position="109"/>
    </location>
</feature>
<gene>
    <name evidence="6" type="ORF">J2Z30_000569</name>
    <name evidence="5" type="ORF">SIRAN6973</name>
</gene>
<dbReference type="Proteomes" id="UP000756710">
    <property type="component" value="Unassembled WGS sequence"/>
</dbReference>
<dbReference type="InterPro" id="IPR007693">
    <property type="entry name" value="DNA_helicase_DnaB-like_N"/>
</dbReference>
<name>A0A061A3D6_9ACTN</name>
<evidence type="ECO:0000313" key="7">
    <source>
        <dbReference type="Proteomes" id="UP000756710"/>
    </source>
</evidence>
<keyword evidence="5" id="KW-0347">Helicase</keyword>
<feature type="domain" description="DNA helicase DnaB-like N-terminal" evidence="4">
    <location>
        <begin position="190"/>
        <end position="257"/>
    </location>
</feature>
<dbReference type="GO" id="GO:0003677">
    <property type="term" value="F:DNA binding"/>
    <property type="evidence" value="ECO:0007669"/>
    <property type="project" value="UniProtKB-KW"/>
</dbReference>
<feature type="region of interest" description="Disordered" evidence="3">
    <location>
        <begin position="330"/>
        <end position="394"/>
    </location>
</feature>
<accession>A0A061A3D6</accession>
<dbReference type="GO" id="GO:0003678">
    <property type="term" value="F:DNA helicase activity"/>
    <property type="evidence" value="ECO:0007669"/>
    <property type="project" value="InterPro"/>
</dbReference>
<feature type="compositionally biased region" description="Basic residues" evidence="3">
    <location>
        <begin position="385"/>
        <end position="394"/>
    </location>
</feature>
<proteinExistence type="predicted"/>
<dbReference type="Pfam" id="PF00772">
    <property type="entry name" value="DnaB"/>
    <property type="match status" value="2"/>
</dbReference>
<dbReference type="GO" id="GO:0006260">
    <property type="term" value="P:DNA replication"/>
    <property type="evidence" value="ECO:0007669"/>
    <property type="project" value="UniProtKB-KW"/>
</dbReference>
<dbReference type="InterPro" id="IPR016136">
    <property type="entry name" value="DNA_helicase_N/primase_C"/>
</dbReference>
<keyword evidence="5" id="KW-0547">Nucleotide-binding</keyword>
<dbReference type="InterPro" id="IPR036185">
    <property type="entry name" value="DNA_heli_DnaB-like_N_sf"/>
</dbReference>
<evidence type="ECO:0000256" key="2">
    <source>
        <dbReference type="ARBA" id="ARBA00023125"/>
    </source>
</evidence>
<reference evidence="5" key="1">
    <citation type="submission" date="2014-05" db="EMBL/GenBank/DDBJ databases">
        <authorList>
            <person name="Horn Fabian"/>
        </authorList>
    </citation>
    <scope>NUCLEOTIDE SEQUENCE</scope>
</reference>
<organism evidence="5">
    <name type="scientific">Streptomyces iranensis</name>
    <dbReference type="NCBI Taxonomy" id="576784"/>
    <lineage>
        <taxon>Bacteria</taxon>
        <taxon>Bacillati</taxon>
        <taxon>Actinomycetota</taxon>
        <taxon>Actinomycetes</taxon>
        <taxon>Kitasatosporales</taxon>
        <taxon>Streptomycetaceae</taxon>
        <taxon>Streptomyces</taxon>
        <taxon>Streptomyces violaceusniger group</taxon>
    </lineage>
</organism>
<feature type="compositionally biased region" description="Basic and acidic residues" evidence="3">
    <location>
        <begin position="330"/>
        <end position="342"/>
    </location>
</feature>
<dbReference type="PANTHER" id="PTHR30153:SF2">
    <property type="entry name" value="REPLICATIVE DNA HELICASE"/>
    <property type="match status" value="1"/>
</dbReference>
<dbReference type="EMBL" id="LK022848">
    <property type="protein sequence ID" value="CDR10533.1"/>
    <property type="molecule type" value="Genomic_DNA"/>
</dbReference>
<reference evidence="6 7" key="2">
    <citation type="submission" date="2021-03" db="EMBL/GenBank/DDBJ databases">
        <title>Genomic Encyclopedia of Type Strains, Phase IV (KMG-IV): sequencing the most valuable type-strain genomes for metagenomic binning, comparative biology and taxonomic classification.</title>
        <authorList>
            <person name="Goeker M."/>
        </authorList>
    </citation>
    <scope>NUCLEOTIDE SEQUENCE [LARGE SCALE GENOMIC DNA]</scope>
    <source>
        <strain evidence="6 7">DSM 41954</strain>
    </source>
</reference>
<evidence type="ECO:0000256" key="1">
    <source>
        <dbReference type="ARBA" id="ARBA00022705"/>
    </source>
</evidence>
<dbReference type="HOGENOM" id="CLU_049320_0_0_11"/>
<dbReference type="RefSeq" id="WP_044576344.1">
    <property type="nucleotide sequence ID" value="NZ_BAABDR010000060.1"/>
</dbReference>
<keyword evidence="1" id="KW-0235">DNA replication</keyword>